<name>A0A3P7LXT6_DIBLA</name>
<accession>A0A3P7LXT6</accession>
<evidence type="ECO:0000259" key="10">
    <source>
        <dbReference type="Pfam" id="PF12698"/>
    </source>
</evidence>
<dbReference type="InterPro" id="IPR017871">
    <property type="entry name" value="ABC_transporter-like_CS"/>
</dbReference>
<dbReference type="InterPro" id="IPR003439">
    <property type="entry name" value="ABC_transporter-like_ATP-bd"/>
</dbReference>
<dbReference type="InterPro" id="IPR027417">
    <property type="entry name" value="P-loop_NTPase"/>
</dbReference>
<feature type="region of interest" description="Disordered" evidence="7">
    <location>
        <begin position="666"/>
        <end position="706"/>
    </location>
</feature>
<keyword evidence="5 8" id="KW-1133">Transmembrane helix</keyword>
<sequence>MGFFKHLRSLVCSVNLTCTDYDYDRTSGDLPPWLHSLASLTSQSYLEKITDLEDHLSATASDDDRPLAFADHLMRTADTLASAYSSSSASPTNQTINGTVILEIMKRLSIPVCGTRPGQNDFLNLADIAQNGNLPIGKTRASTPTLSQFFTANFSTNVTACSLLNDLFAVETPRPWTLRLRTLMQGHIFYHPVTPLTQRIIRGANSTARMFERLKNASNAWVDMEAEVLPNILVNSTLAKRLRKLAYDCLLIPNKPANLTELCRRLKYFLEVEKPTLPPPTTNSNSRPYVHWSELIEPITVLSAAMDNILSACINYDRFVGYANSTLMEERAANHSAADQPVMMLYFDAAPATAANLSDLRSTLLSTRFRLPFSAVDTTYQSKVLDEYWTPAPRHGVRRSMKYFTSGFIDVQEQIARSYLGTVSCESSSSSTDDLYSNRLLPVEMKFIPGPCYQLDEMQRTFNRSMSMMIVVIWICTSVFAVRAIVYEKECRLKKFTKVMGMDNLVHWLNWWTVSYVTMGAPALVAALMLKFGRIYPKGDFFVIFCCFLAYLWALIPQAFFVSVFYTKANFVAFALSFNRLGDLEATGQGAQWSNMWGTELTNENFTLGNCLVMLLVDGILSLLCTAYLEAVLPSKYGVPWKWYFLFTRSFWQEICGKCRCCTKSKDKVHGGPSGDLPRPPLSSSSASSQQPPEQIYDEFQEPPPPPDTYFVGVSIRGLTKKYHRGKQTALDNLWHNILYDHMTVQEHLRFYGGIKGLTRDEIEGETNAFLKQLELTEKADTLSMSLSGGQKRRLSLAAAFIGGSKIVFLDEPTAGVDPHSRRSIWQMILGFRESRTIILTTHHMDEADVLGDRIVI</sequence>
<feature type="domain" description="ABC transporter" evidence="9">
    <location>
        <begin position="739"/>
        <end position="815"/>
    </location>
</feature>
<evidence type="ECO:0000256" key="7">
    <source>
        <dbReference type="SAM" id="MobiDB-lite"/>
    </source>
</evidence>
<keyword evidence="3 8" id="KW-0812">Transmembrane</keyword>
<keyword evidence="2" id="KW-0813">Transport</keyword>
<protein>
    <submittedName>
        <fullName evidence="11">Uncharacterized protein</fullName>
    </submittedName>
</protein>
<feature type="domain" description="ABC-2 type transporter transmembrane" evidence="10">
    <location>
        <begin position="465"/>
        <end position="569"/>
    </location>
</feature>
<evidence type="ECO:0000313" key="11">
    <source>
        <dbReference type="EMBL" id="VDN10971.1"/>
    </source>
</evidence>
<reference evidence="11 12" key="1">
    <citation type="submission" date="2018-11" db="EMBL/GenBank/DDBJ databases">
        <authorList>
            <consortium name="Pathogen Informatics"/>
        </authorList>
    </citation>
    <scope>NUCLEOTIDE SEQUENCE [LARGE SCALE GENOMIC DNA]</scope>
</reference>
<dbReference type="OrthoDB" id="10255969at2759"/>
<keyword evidence="4" id="KW-0677">Repeat</keyword>
<feature type="transmembrane region" description="Helical" evidence="8">
    <location>
        <begin position="542"/>
        <end position="566"/>
    </location>
</feature>
<dbReference type="Gene3D" id="3.40.50.300">
    <property type="entry name" value="P-loop containing nucleotide triphosphate hydrolases"/>
    <property type="match status" value="1"/>
</dbReference>
<gene>
    <name evidence="11" type="ORF">DILT_LOCUS6802</name>
</gene>
<dbReference type="PANTHER" id="PTHR19229:SF36">
    <property type="entry name" value="ATP-BINDING CASSETTE SUB-FAMILY A MEMBER 2"/>
    <property type="match status" value="1"/>
</dbReference>
<evidence type="ECO:0000256" key="1">
    <source>
        <dbReference type="ARBA" id="ARBA00004141"/>
    </source>
</evidence>
<dbReference type="Proteomes" id="UP000281553">
    <property type="component" value="Unassembled WGS sequence"/>
</dbReference>
<organism evidence="11 12">
    <name type="scientific">Dibothriocephalus latus</name>
    <name type="common">Fish tapeworm</name>
    <name type="synonym">Diphyllobothrium latum</name>
    <dbReference type="NCBI Taxonomy" id="60516"/>
    <lineage>
        <taxon>Eukaryota</taxon>
        <taxon>Metazoa</taxon>
        <taxon>Spiralia</taxon>
        <taxon>Lophotrochozoa</taxon>
        <taxon>Platyhelminthes</taxon>
        <taxon>Cestoda</taxon>
        <taxon>Eucestoda</taxon>
        <taxon>Diphyllobothriidea</taxon>
        <taxon>Diphyllobothriidae</taxon>
        <taxon>Dibothriocephalus</taxon>
    </lineage>
</organism>
<feature type="transmembrane region" description="Helical" evidence="8">
    <location>
        <begin position="606"/>
        <end position="629"/>
    </location>
</feature>
<dbReference type="PROSITE" id="PS00211">
    <property type="entry name" value="ABC_TRANSPORTER_1"/>
    <property type="match status" value="1"/>
</dbReference>
<dbReference type="EMBL" id="UYRU01050375">
    <property type="protein sequence ID" value="VDN10971.1"/>
    <property type="molecule type" value="Genomic_DNA"/>
</dbReference>
<dbReference type="Pfam" id="PF12698">
    <property type="entry name" value="ABC2_membrane_3"/>
    <property type="match status" value="1"/>
</dbReference>
<evidence type="ECO:0000256" key="3">
    <source>
        <dbReference type="ARBA" id="ARBA00022692"/>
    </source>
</evidence>
<dbReference type="GO" id="GO:0016887">
    <property type="term" value="F:ATP hydrolysis activity"/>
    <property type="evidence" value="ECO:0007669"/>
    <property type="project" value="InterPro"/>
</dbReference>
<dbReference type="AlphaFoldDB" id="A0A3P7LXT6"/>
<feature type="compositionally biased region" description="Low complexity" evidence="7">
    <location>
        <begin position="682"/>
        <end position="693"/>
    </location>
</feature>
<dbReference type="PANTHER" id="PTHR19229">
    <property type="entry name" value="ATP-BINDING CASSETTE TRANSPORTER SUBFAMILY A ABCA"/>
    <property type="match status" value="1"/>
</dbReference>
<feature type="non-terminal residue" evidence="11">
    <location>
        <position position="857"/>
    </location>
</feature>
<keyword evidence="6 8" id="KW-0472">Membrane</keyword>
<dbReference type="Pfam" id="PF00005">
    <property type="entry name" value="ABC_tran"/>
    <property type="match status" value="1"/>
</dbReference>
<dbReference type="GO" id="GO:0005524">
    <property type="term" value="F:ATP binding"/>
    <property type="evidence" value="ECO:0007669"/>
    <property type="project" value="InterPro"/>
</dbReference>
<dbReference type="InterPro" id="IPR026082">
    <property type="entry name" value="ABCA"/>
</dbReference>
<evidence type="ECO:0000259" key="9">
    <source>
        <dbReference type="Pfam" id="PF00005"/>
    </source>
</evidence>
<feature type="transmembrane region" description="Helical" evidence="8">
    <location>
        <begin position="507"/>
        <end position="530"/>
    </location>
</feature>
<dbReference type="InterPro" id="IPR013525">
    <property type="entry name" value="ABC2_TM"/>
</dbReference>
<proteinExistence type="predicted"/>
<dbReference type="SUPFAM" id="SSF52540">
    <property type="entry name" value="P-loop containing nucleoside triphosphate hydrolases"/>
    <property type="match status" value="1"/>
</dbReference>
<feature type="transmembrane region" description="Helical" evidence="8">
    <location>
        <begin position="468"/>
        <end position="487"/>
    </location>
</feature>
<evidence type="ECO:0000256" key="5">
    <source>
        <dbReference type="ARBA" id="ARBA00022989"/>
    </source>
</evidence>
<comment type="subcellular location">
    <subcellularLocation>
        <location evidence="1">Membrane</location>
        <topology evidence="1">Multi-pass membrane protein</topology>
    </subcellularLocation>
</comment>
<evidence type="ECO:0000256" key="6">
    <source>
        <dbReference type="ARBA" id="ARBA00023136"/>
    </source>
</evidence>
<evidence type="ECO:0000256" key="8">
    <source>
        <dbReference type="SAM" id="Phobius"/>
    </source>
</evidence>
<keyword evidence="12" id="KW-1185">Reference proteome</keyword>
<dbReference type="GO" id="GO:0005319">
    <property type="term" value="F:lipid transporter activity"/>
    <property type="evidence" value="ECO:0007669"/>
    <property type="project" value="TreeGrafter"/>
</dbReference>
<evidence type="ECO:0000256" key="2">
    <source>
        <dbReference type="ARBA" id="ARBA00022448"/>
    </source>
</evidence>
<dbReference type="GO" id="GO:0140359">
    <property type="term" value="F:ABC-type transporter activity"/>
    <property type="evidence" value="ECO:0007669"/>
    <property type="project" value="InterPro"/>
</dbReference>
<dbReference type="GO" id="GO:0016020">
    <property type="term" value="C:membrane"/>
    <property type="evidence" value="ECO:0007669"/>
    <property type="project" value="UniProtKB-SubCell"/>
</dbReference>
<evidence type="ECO:0000313" key="12">
    <source>
        <dbReference type="Proteomes" id="UP000281553"/>
    </source>
</evidence>
<evidence type="ECO:0000256" key="4">
    <source>
        <dbReference type="ARBA" id="ARBA00022737"/>
    </source>
</evidence>